<reference evidence="10" key="2">
    <citation type="journal article" date="2023" name="IMA Fungus">
        <title>Comparative genomic study of the Penicillium genus elucidates a diverse pangenome and 15 lateral gene transfer events.</title>
        <authorList>
            <person name="Petersen C."/>
            <person name="Sorensen T."/>
            <person name="Nielsen M.R."/>
            <person name="Sondergaard T.E."/>
            <person name="Sorensen J.L."/>
            <person name="Fitzpatrick D.A."/>
            <person name="Frisvad J.C."/>
            <person name="Nielsen K.L."/>
        </authorList>
    </citation>
    <scope>NUCLEOTIDE SEQUENCE</scope>
    <source>
        <strain evidence="10">IBT 30761</strain>
    </source>
</reference>
<dbReference type="Proteomes" id="UP001149074">
    <property type="component" value="Unassembled WGS sequence"/>
</dbReference>
<keyword evidence="3" id="KW-0808">Transferase</keyword>
<dbReference type="GO" id="GO:0004674">
    <property type="term" value="F:protein serine/threonine kinase activity"/>
    <property type="evidence" value="ECO:0007669"/>
    <property type="project" value="UniProtKB-KW"/>
</dbReference>
<dbReference type="OrthoDB" id="5979581at2759"/>
<keyword evidence="11" id="KW-1185">Reference proteome</keyword>
<organism evidence="10 11">
    <name type="scientific">Penicillium argentinense</name>
    <dbReference type="NCBI Taxonomy" id="1131581"/>
    <lineage>
        <taxon>Eukaryota</taxon>
        <taxon>Fungi</taxon>
        <taxon>Dikarya</taxon>
        <taxon>Ascomycota</taxon>
        <taxon>Pezizomycotina</taxon>
        <taxon>Eurotiomycetes</taxon>
        <taxon>Eurotiomycetidae</taxon>
        <taxon>Eurotiales</taxon>
        <taxon>Aspergillaceae</taxon>
        <taxon>Penicillium</taxon>
    </lineage>
</organism>
<dbReference type="GO" id="GO:0005737">
    <property type="term" value="C:cytoplasm"/>
    <property type="evidence" value="ECO:0007669"/>
    <property type="project" value="TreeGrafter"/>
</dbReference>
<dbReference type="InterPro" id="IPR000719">
    <property type="entry name" value="Prot_kinase_dom"/>
</dbReference>
<evidence type="ECO:0000256" key="8">
    <source>
        <dbReference type="ARBA" id="ARBA00048679"/>
    </source>
</evidence>
<proteinExistence type="predicted"/>
<evidence type="ECO:0000313" key="10">
    <source>
        <dbReference type="EMBL" id="KAJ5090328.1"/>
    </source>
</evidence>
<dbReference type="InterPro" id="IPR011009">
    <property type="entry name" value="Kinase-like_dom_sf"/>
</dbReference>
<dbReference type="GO" id="GO:0005524">
    <property type="term" value="F:ATP binding"/>
    <property type="evidence" value="ECO:0007669"/>
    <property type="project" value="UniProtKB-KW"/>
</dbReference>
<dbReference type="EC" id="2.7.11.1" evidence="1"/>
<dbReference type="PANTHER" id="PTHR47634">
    <property type="entry name" value="PROTEIN KINASE DOMAIN-CONTAINING PROTEIN-RELATED"/>
    <property type="match status" value="1"/>
</dbReference>
<sequence>LTTRHVLHHVTFHFVDRWPISLPATFTCTERMRRFERISHVVESVEEYRVGGYHPVHLGDMFHQRYRVVGKWGYGEFSTVWIAEDLRLQRNVTLKILRADASKDSRELSVLLRLSESSIHHSGENHVLQLLDHFEHRGPNGLHLCLVFPVMMSDGNAINARGKPRCPGYIRKVLKQILLGLNYIHTLGLIHCDLQPGNTLFTVDSDLSNESMMEQEFIPVKWLPGVEADDSAPRYLMDSRRPYGMLDDAPISDLIVKIGDMGGGLSHPLIDTVVHIIDEYWSQSDYCSRIFELATNEPLFPILTWGSTAEELRQLLQSLESKLFENGFQNFATFLGERLPTEFGTENISQLADILWSMLQELPRNRKTATELLSHSFLAE</sequence>
<dbReference type="GO" id="GO:0005634">
    <property type="term" value="C:nucleus"/>
    <property type="evidence" value="ECO:0007669"/>
    <property type="project" value="TreeGrafter"/>
</dbReference>
<evidence type="ECO:0000256" key="3">
    <source>
        <dbReference type="ARBA" id="ARBA00022679"/>
    </source>
</evidence>
<dbReference type="GeneID" id="81360482"/>
<feature type="non-terminal residue" evidence="10">
    <location>
        <position position="1"/>
    </location>
</feature>
<comment type="catalytic activity">
    <reaction evidence="7">
        <text>L-threonyl-[protein] + ATP = O-phospho-L-threonyl-[protein] + ADP + H(+)</text>
        <dbReference type="Rhea" id="RHEA:46608"/>
        <dbReference type="Rhea" id="RHEA-COMP:11060"/>
        <dbReference type="Rhea" id="RHEA-COMP:11605"/>
        <dbReference type="ChEBI" id="CHEBI:15378"/>
        <dbReference type="ChEBI" id="CHEBI:30013"/>
        <dbReference type="ChEBI" id="CHEBI:30616"/>
        <dbReference type="ChEBI" id="CHEBI:61977"/>
        <dbReference type="ChEBI" id="CHEBI:456216"/>
        <dbReference type="EC" id="2.7.11.1"/>
    </reaction>
</comment>
<comment type="catalytic activity">
    <reaction evidence="8">
        <text>L-seryl-[protein] + ATP = O-phospho-L-seryl-[protein] + ADP + H(+)</text>
        <dbReference type="Rhea" id="RHEA:17989"/>
        <dbReference type="Rhea" id="RHEA-COMP:9863"/>
        <dbReference type="Rhea" id="RHEA-COMP:11604"/>
        <dbReference type="ChEBI" id="CHEBI:15378"/>
        <dbReference type="ChEBI" id="CHEBI:29999"/>
        <dbReference type="ChEBI" id="CHEBI:30616"/>
        <dbReference type="ChEBI" id="CHEBI:83421"/>
        <dbReference type="ChEBI" id="CHEBI:456216"/>
        <dbReference type="EC" id="2.7.11.1"/>
    </reaction>
</comment>
<dbReference type="SMART" id="SM00220">
    <property type="entry name" value="S_TKc"/>
    <property type="match status" value="1"/>
</dbReference>
<keyword evidence="5" id="KW-0418">Kinase</keyword>
<gene>
    <name evidence="10" type="ORF">N7532_009012</name>
</gene>
<dbReference type="PROSITE" id="PS50011">
    <property type="entry name" value="PROTEIN_KINASE_DOM"/>
    <property type="match status" value="1"/>
</dbReference>
<keyword evidence="4" id="KW-0547">Nucleotide-binding</keyword>
<evidence type="ECO:0000256" key="5">
    <source>
        <dbReference type="ARBA" id="ARBA00022777"/>
    </source>
</evidence>
<dbReference type="EMBL" id="JAPQKI010000009">
    <property type="protein sequence ID" value="KAJ5090328.1"/>
    <property type="molecule type" value="Genomic_DNA"/>
</dbReference>
<evidence type="ECO:0000313" key="11">
    <source>
        <dbReference type="Proteomes" id="UP001149074"/>
    </source>
</evidence>
<keyword evidence="2" id="KW-0723">Serine/threonine-protein kinase</keyword>
<dbReference type="GO" id="GO:0050684">
    <property type="term" value="P:regulation of mRNA processing"/>
    <property type="evidence" value="ECO:0007669"/>
    <property type="project" value="TreeGrafter"/>
</dbReference>
<accession>A0A9W9K275</accession>
<dbReference type="SUPFAM" id="SSF56112">
    <property type="entry name" value="Protein kinase-like (PK-like)"/>
    <property type="match status" value="1"/>
</dbReference>
<name>A0A9W9K275_9EURO</name>
<comment type="caution">
    <text evidence="10">The sequence shown here is derived from an EMBL/GenBank/DDBJ whole genome shotgun (WGS) entry which is preliminary data.</text>
</comment>
<evidence type="ECO:0000259" key="9">
    <source>
        <dbReference type="PROSITE" id="PS50011"/>
    </source>
</evidence>
<dbReference type="Pfam" id="PF00069">
    <property type="entry name" value="Pkinase"/>
    <property type="match status" value="1"/>
</dbReference>
<protein>
    <recommendedName>
        <fullName evidence="1">non-specific serine/threonine protein kinase</fullName>
        <ecNumber evidence="1">2.7.11.1</ecNumber>
    </recommendedName>
</protein>
<evidence type="ECO:0000256" key="1">
    <source>
        <dbReference type="ARBA" id="ARBA00012513"/>
    </source>
</evidence>
<evidence type="ECO:0000256" key="6">
    <source>
        <dbReference type="ARBA" id="ARBA00022840"/>
    </source>
</evidence>
<dbReference type="Gene3D" id="3.30.200.20">
    <property type="entry name" value="Phosphorylase Kinase, domain 1"/>
    <property type="match status" value="1"/>
</dbReference>
<keyword evidence="6" id="KW-0067">ATP-binding</keyword>
<dbReference type="RefSeq" id="XP_056472309.1">
    <property type="nucleotide sequence ID" value="XM_056621503.1"/>
</dbReference>
<dbReference type="InterPro" id="IPR051334">
    <property type="entry name" value="SRPK"/>
</dbReference>
<dbReference type="GO" id="GO:0000245">
    <property type="term" value="P:spliceosomal complex assembly"/>
    <property type="evidence" value="ECO:0007669"/>
    <property type="project" value="TreeGrafter"/>
</dbReference>
<evidence type="ECO:0000256" key="4">
    <source>
        <dbReference type="ARBA" id="ARBA00022741"/>
    </source>
</evidence>
<dbReference type="Gene3D" id="1.10.510.10">
    <property type="entry name" value="Transferase(Phosphotransferase) domain 1"/>
    <property type="match status" value="2"/>
</dbReference>
<reference evidence="10" key="1">
    <citation type="submission" date="2022-11" db="EMBL/GenBank/DDBJ databases">
        <authorList>
            <person name="Petersen C."/>
        </authorList>
    </citation>
    <scope>NUCLEOTIDE SEQUENCE</scope>
    <source>
        <strain evidence="10">IBT 30761</strain>
    </source>
</reference>
<evidence type="ECO:0000256" key="2">
    <source>
        <dbReference type="ARBA" id="ARBA00022527"/>
    </source>
</evidence>
<feature type="domain" description="Protein kinase" evidence="9">
    <location>
        <begin position="66"/>
        <end position="378"/>
    </location>
</feature>
<evidence type="ECO:0000256" key="7">
    <source>
        <dbReference type="ARBA" id="ARBA00047899"/>
    </source>
</evidence>
<dbReference type="AlphaFoldDB" id="A0A9W9K275"/>
<dbReference type="PANTHER" id="PTHR47634:SF9">
    <property type="entry name" value="PROTEIN KINASE DOMAIN-CONTAINING PROTEIN-RELATED"/>
    <property type="match status" value="1"/>
</dbReference>